<evidence type="ECO:0000256" key="1">
    <source>
        <dbReference type="SAM" id="SignalP"/>
    </source>
</evidence>
<gene>
    <name evidence="2" type="ORF">SAMN05421819_1587</name>
</gene>
<proteinExistence type="predicted"/>
<reference evidence="2 3" key="1">
    <citation type="submission" date="2016-10" db="EMBL/GenBank/DDBJ databases">
        <authorList>
            <person name="de Groot N.N."/>
        </authorList>
    </citation>
    <scope>NUCLEOTIDE SEQUENCE [LARGE SCALE GENOMIC DNA]</scope>
    <source>
        <strain evidence="2 3">DSM 22489</strain>
    </source>
</reference>
<protein>
    <submittedName>
        <fullName evidence="2">Uncharacterized protein</fullName>
    </submittedName>
</protein>
<dbReference type="RefSeq" id="WP_200821505.1">
    <property type="nucleotide sequence ID" value="NZ_FNVA01000002.1"/>
</dbReference>
<name>A0A1H5WH96_9BACT</name>
<keyword evidence="1" id="KW-0732">Signal</keyword>
<dbReference type="EMBL" id="FNVA01000002">
    <property type="protein sequence ID" value="SEF99009.1"/>
    <property type="molecule type" value="Genomic_DNA"/>
</dbReference>
<sequence>MPQWRIGFGMAGLCLATVSLFTATAGCAPAPARPAAKPATAATGANTFNGCPVFPADNVWNTPVDKLPVSDKTPAYIASIGAAAKVHPDFGQDPGNGFWVSQVPTGTKWVQLEIEYRDDSDLGSYPMPAHPHLEAGGDSHILLMDTRRCLLYELFGAHQLPTGVWHVGSASKFDLTSNALREDGKTSADAAGLPILPGLVRYDEVASGEIHHAIRFTVPRTQKAHIWPARHDASSQTDETLPPMGMRMRLRANFDISGFPAKDQVILRAMKRYGMILADNGSAIFISGLSDPRWNDDELHSLGRVTARDFEVVDESAWQMLPNSGRVDPLELQAIGEK</sequence>
<feature type="signal peptide" evidence="1">
    <location>
        <begin position="1"/>
        <end position="25"/>
    </location>
</feature>
<dbReference type="PROSITE" id="PS51257">
    <property type="entry name" value="PROKAR_LIPOPROTEIN"/>
    <property type="match status" value="1"/>
</dbReference>
<evidence type="ECO:0000313" key="3">
    <source>
        <dbReference type="Proteomes" id="UP000236728"/>
    </source>
</evidence>
<evidence type="ECO:0000313" key="2">
    <source>
        <dbReference type="EMBL" id="SEF99009.1"/>
    </source>
</evidence>
<dbReference type="Proteomes" id="UP000236728">
    <property type="component" value="Unassembled WGS sequence"/>
</dbReference>
<feature type="chain" id="PRO_5009288290" evidence="1">
    <location>
        <begin position="26"/>
        <end position="338"/>
    </location>
</feature>
<keyword evidence="3" id="KW-1185">Reference proteome</keyword>
<accession>A0A1H5WH96</accession>
<organism evidence="2 3">
    <name type="scientific">Bryocella elongata</name>
    <dbReference type="NCBI Taxonomy" id="863522"/>
    <lineage>
        <taxon>Bacteria</taxon>
        <taxon>Pseudomonadati</taxon>
        <taxon>Acidobacteriota</taxon>
        <taxon>Terriglobia</taxon>
        <taxon>Terriglobales</taxon>
        <taxon>Acidobacteriaceae</taxon>
        <taxon>Bryocella</taxon>
    </lineage>
</organism>
<dbReference type="AlphaFoldDB" id="A0A1H5WH96"/>